<comment type="catalytic activity">
    <reaction evidence="4 5">
        <text>L-glutaminyl-[peptide chain release factor] + S-adenosyl-L-methionine = N(5)-methyl-L-glutaminyl-[peptide chain release factor] + S-adenosyl-L-homocysteine + H(+)</text>
        <dbReference type="Rhea" id="RHEA:42896"/>
        <dbReference type="Rhea" id="RHEA-COMP:10271"/>
        <dbReference type="Rhea" id="RHEA-COMP:10272"/>
        <dbReference type="ChEBI" id="CHEBI:15378"/>
        <dbReference type="ChEBI" id="CHEBI:30011"/>
        <dbReference type="ChEBI" id="CHEBI:57856"/>
        <dbReference type="ChEBI" id="CHEBI:59789"/>
        <dbReference type="ChEBI" id="CHEBI:61891"/>
        <dbReference type="EC" id="2.1.1.297"/>
    </reaction>
</comment>
<organism evidence="9 10">
    <name type="scientific">Kocuria turfanensis</name>
    <dbReference type="NCBI Taxonomy" id="388357"/>
    <lineage>
        <taxon>Bacteria</taxon>
        <taxon>Bacillati</taxon>
        <taxon>Actinomycetota</taxon>
        <taxon>Actinomycetes</taxon>
        <taxon>Micrococcales</taxon>
        <taxon>Micrococcaceae</taxon>
        <taxon>Kocuria</taxon>
    </lineage>
</organism>
<dbReference type="PROSITE" id="PS00092">
    <property type="entry name" value="N6_MTASE"/>
    <property type="match status" value="1"/>
</dbReference>
<dbReference type="PANTHER" id="PTHR18895:SF74">
    <property type="entry name" value="MTRF1L RELEASE FACTOR GLUTAMINE METHYLTRANSFERASE"/>
    <property type="match status" value="1"/>
</dbReference>
<feature type="binding site" evidence="5">
    <location>
        <position position="190"/>
    </location>
    <ligand>
        <name>S-adenosyl-L-methionine</name>
        <dbReference type="ChEBI" id="CHEBI:59789"/>
    </ligand>
</feature>
<comment type="function">
    <text evidence="5">Methylates the class 1 translation termination release factors RF1/PrfA and RF2/PrfB on the glutamine residue of the universally conserved GGQ motif.</text>
</comment>
<dbReference type="EMBL" id="BJZS01000005">
    <property type="protein sequence ID" value="GEO94061.1"/>
    <property type="molecule type" value="Genomic_DNA"/>
</dbReference>
<feature type="compositionally biased region" description="Acidic residues" evidence="6">
    <location>
        <begin position="294"/>
        <end position="306"/>
    </location>
</feature>
<keyword evidence="2 5" id="KW-0808">Transferase</keyword>
<dbReference type="InterPro" id="IPR050320">
    <property type="entry name" value="N5-glutamine_MTase"/>
</dbReference>
<keyword evidence="3 5" id="KW-0949">S-adenosyl-L-methionine</keyword>
<sequence length="306" mass="32592">MHRSLGQAVRWAEQVLAEAGIDSARTDALLLAGHLLGLSRGEVEARAIIGGDEPAGYAELVAERARRVPLQHLTGVAHFRYLTLSVGPGVFVPRPETETVVQTVVDELRQQLAAGVHRPRVVDLGTGSGAIAASVAHEVPQARVHAVELSESAHAWAARNLRGTRAELVRGDLRTAFPELEGRCDVVVSNPPYIPADALPREPEAREHDPELALYGGGEDGLELPRAALASAVRLLRPGGFFVMEHAEVQAEPVARAFREAGLVDVVGHQDLTGRDRATAGRTPELAAPAPDETAPDETAPDEMGE</sequence>
<dbReference type="Pfam" id="PF05175">
    <property type="entry name" value="MTS"/>
    <property type="match status" value="1"/>
</dbReference>
<dbReference type="GO" id="GO:0102559">
    <property type="term" value="F:peptide chain release factor N(5)-glutamine methyltransferase activity"/>
    <property type="evidence" value="ECO:0007669"/>
    <property type="project" value="UniProtKB-EC"/>
</dbReference>
<comment type="similarity">
    <text evidence="5">Belongs to the protein N5-glutamine methyltransferase family. PrmC subfamily.</text>
</comment>
<dbReference type="RefSeq" id="WP_062734769.1">
    <property type="nucleotide sequence ID" value="NZ_BJZS01000005.1"/>
</dbReference>
<evidence type="ECO:0000256" key="5">
    <source>
        <dbReference type="HAMAP-Rule" id="MF_02126"/>
    </source>
</evidence>
<dbReference type="InterPro" id="IPR004556">
    <property type="entry name" value="HemK-like"/>
</dbReference>
<dbReference type="InterPro" id="IPR040758">
    <property type="entry name" value="PrmC_N"/>
</dbReference>
<reference evidence="9 10" key="1">
    <citation type="submission" date="2019-07" db="EMBL/GenBank/DDBJ databases">
        <title>Whole genome shotgun sequence of Kocuria turfanensis NBRC 107627.</title>
        <authorList>
            <person name="Hosoyama A."/>
            <person name="Uohara A."/>
            <person name="Ohji S."/>
            <person name="Ichikawa N."/>
        </authorList>
    </citation>
    <scope>NUCLEOTIDE SEQUENCE [LARGE SCALE GENOMIC DNA]</scope>
    <source>
        <strain evidence="9 10">NBRC 107627</strain>
    </source>
</reference>
<evidence type="ECO:0000256" key="2">
    <source>
        <dbReference type="ARBA" id="ARBA00022679"/>
    </source>
</evidence>
<comment type="caution">
    <text evidence="9">The sequence shown here is derived from an EMBL/GenBank/DDBJ whole genome shotgun (WGS) entry which is preliminary data.</text>
</comment>
<evidence type="ECO:0000256" key="4">
    <source>
        <dbReference type="ARBA" id="ARBA00048391"/>
    </source>
</evidence>
<feature type="binding site" evidence="5">
    <location>
        <position position="148"/>
    </location>
    <ligand>
        <name>S-adenosyl-L-methionine</name>
        <dbReference type="ChEBI" id="CHEBI:59789"/>
    </ligand>
</feature>
<dbReference type="Pfam" id="PF17827">
    <property type="entry name" value="PrmC_N"/>
    <property type="match status" value="1"/>
</dbReference>
<keyword evidence="10" id="KW-1185">Reference proteome</keyword>
<dbReference type="HAMAP" id="MF_02126">
    <property type="entry name" value="RF_methyltr_PrmC"/>
    <property type="match status" value="1"/>
</dbReference>
<feature type="binding site" evidence="5">
    <location>
        <begin position="125"/>
        <end position="129"/>
    </location>
    <ligand>
        <name>S-adenosyl-L-methionine</name>
        <dbReference type="ChEBI" id="CHEBI:59789"/>
    </ligand>
</feature>
<dbReference type="NCBIfam" id="TIGR00536">
    <property type="entry name" value="hemK_fam"/>
    <property type="match status" value="1"/>
</dbReference>
<proteinExistence type="inferred from homology"/>
<comment type="caution">
    <text evidence="5">Lacks conserved residue(s) required for the propagation of feature annotation.</text>
</comment>
<dbReference type="STRING" id="388357.GCA_001580365_00904"/>
<dbReference type="PANTHER" id="PTHR18895">
    <property type="entry name" value="HEMK METHYLTRANSFERASE"/>
    <property type="match status" value="1"/>
</dbReference>
<dbReference type="NCBIfam" id="TIGR03534">
    <property type="entry name" value="RF_mod_PrmC"/>
    <property type="match status" value="1"/>
</dbReference>
<evidence type="ECO:0000259" key="7">
    <source>
        <dbReference type="Pfam" id="PF05175"/>
    </source>
</evidence>
<dbReference type="CDD" id="cd02440">
    <property type="entry name" value="AdoMet_MTases"/>
    <property type="match status" value="1"/>
</dbReference>
<evidence type="ECO:0000256" key="1">
    <source>
        <dbReference type="ARBA" id="ARBA00022603"/>
    </source>
</evidence>
<dbReference type="InterPro" id="IPR019874">
    <property type="entry name" value="RF_methyltr_PrmC"/>
</dbReference>
<dbReference type="InterPro" id="IPR029063">
    <property type="entry name" value="SAM-dependent_MTases_sf"/>
</dbReference>
<name>A0A512I8P6_9MICC</name>
<feature type="domain" description="Methyltransferase small" evidence="7">
    <location>
        <begin position="105"/>
        <end position="193"/>
    </location>
</feature>
<feature type="compositionally biased region" description="Low complexity" evidence="6">
    <location>
        <begin position="283"/>
        <end position="293"/>
    </location>
</feature>
<dbReference type="EC" id="2.1.1.297" evidence="5"/>
<evidence type="ECO:0000256" key="3">
    <source>
        <dbReference type="ARBA" id="ARBA00022691"/>
    </source>
</evidence>
<protein>
    <recommendedName>
        <fullName evidence="5">Release factor glutamine methyltransferase</fullName>
        <shortName evidence="5">RF MTase</shortName>
        <ecNumber evidence="5">2.1.1.297</ecNumber>
    </recommendedName>
    <alternativeName>
        <fullName evidence="5">N5-glutamine methyltransferase PrmC</fullName>
    </alternativeName>
    <alternativeName>
        <fullName evidence="5">Protein-(glutamine-N5) MTase PrmC</fullName>
    </alternativeName>
    <alternativeName>
        <fullName evidence="5">Protein-glutamine N-methyltransferase PrmC</fullName>
    </alternativeName>
</protein>
<dbReference type="SUPFAM" id="SSF53335">
    <property type="entry name" value="S-adenosyl-L-methionine-dependent methyltransferases"/>
    <property type="match status" value="1"/>
</dbReference>
<feature type="binding site" evidence="5">
    <location>
        <begin position="190"/>
        <end position="193"/>
    </location>
    <ligand>
        <name>substrate</name>
    </ligand>
</feature>
<evidence type="ECO:0000259" key="8">
    <source>
        <dbReference type="Pfam" id="PF17827"/>
    </source>
</evidence>
<dbReference type="GO" id="GO:0003676">
    <property type="term" value="F:nucleic acid binding"/>
    <property type="evidence" value="ECO:0007669"/>
    <property type="project" value="InterPro"/>
</dbReference>
<accession>A0A512I8P6</accession>
<keyword evidence="1 5" id="KW-0489">Methyltransferase</keyword>
<evidence type="ECO:0000313" key="10">
    <source>
        <dbReference type="Proteomes" id="UP000321103"/>
    </source>
</evidence>
<evidence type="ECO:0000313" key="9">
    <source>
        <dbReference type="EMBL" id="GEO94061.1"/>
    </source>
</evidence>
<dbReference type="Proteomes" id="UP000321103">
    <property type="component" value="Unassembled WGS sequence"/>
</dbReference>
<dbReference type="Gene3D" id="1.10.8.10">
    <property type="entry name" value="DNA helicase RuvA subunit, C-terminal domain"/>
    <property type="match status" value="1"/>
</dbReference>
<dbReference type="GO" id="GO:0032259">
    <property type="term" value="P:methylation"/>
    <property type="evidence" value="ECO:0007669"/>
    <property type="project" value="UniProtKB-KW"/>
</dbReference>
<dbReference type="AlphaFoldDB" id="A0A512I8P6"/>
<feature type="region of interest" description="Disordered" evidence="6">
    <location>
        <begin position="272"/>
        <end position="306"/>
    </location>
</feature>
<feature type="domain" description="Release factor glutamine methyltransferase N-terminal" evidence="8">
    <location>
        <begin position="7"/>
        <end position="75"/>
    </location>
</feature>
<gene>
    <name evidence="5 9" type="primary">prmC</name>
    <name evidence="9" type="ORF">KTU01_01840</name>
</gene>
<evidence type="ECO:0000256" key="6">
    <source>
        <dbReference type="SAM" id="MobiDB-lite"/>
    </source>
</evidence>
<dbReference type="InterPro" id="IPR002052">
    <property type="entry name" value="DNA_methylase_N6_adenine_CS"/>
</dbReference>
<dbReference type="Gene3D" id="3.40.50.150">
    <property type="entry name" value="Vaccinia Virus protein VP39"/>
    <property type="match status" value="1"/>
</dbReference>
<dbReference type="InterPro" id="IPR007848">
    <property type="entry name" value="Small_mtfrase_dom"/>
</dbReference>